<dbReference type="KEGG" id="gba:J421_1731"/>
<evidence type="ECO:0000313" key="11">
    <source>
        <dbReference type="EMBL" id="AHG89268.1"/>
    </source>
</evidence>
<keyword evidence="4" id="KW-0597">Phosphoprotein</keyword>
<reference evidence="11 12" key="1">
    <citation type="journal article" date="2014" name="Genome Announc.">
        <title>Genome Sequence and Methylome of Soil Bacterium Gemmatirosa kalamazoonensis KBS708T, a Member of the Rarely Cultivated Gemmatimonadetes Phylum.</title>
        <authorList>
            <person name="Debruyn J.M."/>
            <person name="Radosevich M."/>
            <person name="Wommack K.E."/>
            <person name="Polson S.W."/>
            <person name="Hauser L.J."/>
            <person name="Fawaz M.N."/>
            <person name="Korlach J."/>
            <person name="Tsai Y.C."/>
        </authorList>
    </citation>
    <scope>NUCLEOTIDE SEQUENCE [LARGE SCALE GENOMIC DNA]</scope>
    <source>
        <strain evidence="11 12">KBS708</strain>
    </source>
</reference>
<dbReference type="HOGENOM" id="CLU_431346_0_0_0"/>
<evidence type="ECO:0000256" key="1">
    <source>
        <dbReference type="ARBA" id="ARBA00000085"/>
    </source>
</evidence>
<dbReference type="GO" id="GO:0016020">
    <property type="term" value="C:membrane"/>
    <property type="evidence" value="ECO:0007669"/>
    <property type="project" value="UniProtKB-SubCell"/>
</dbReference>
<keyword evidence="8" id="KW-0812">Transmembrane</keyword>
<evidence type="ECO:0000256" key="6">
    <source>
        <dbReference type="ARBA" id="ARBA00022777"/>
    </source>
</evidence>
<organism evidence="11 12">
    <name type="scientific">Gemmatirosa kalamazoonensis</name>
    <dbReference type="NCBI Taxonomy" id="861299"/>
    <lineage>
        <taxon>Bacteria</taxon>
        <taxon>Pseudomonadati</taxon>
        <taxon>Gemmatimonadota</taxon>
        <taxon>Gemmatimonadia</taxon>
        <taxon>Gemmatimonadales</taxon>
        <taxon>Gemmatimonadaceae</taxon>
        <taxon>Gemmatirosa</taxon>
    </lineage>
</organism>
<dbReference type="SUPFAM" id="SSF47384">
    <property type="entry name" value="Homodimeric domain of signal transducing histidine kinase"/>
    <property type="match status" value="1"/>
</dbReference>
<feature type="transmembrane region" description="Helical" evidence="8">
    <location>
        <begin position="287"/>
        <end position="310"/>
    </location>
</feature>
<dbReference type="SUPFAM" id="SSF158472">
    <property type="entry name" value="HAMP domain-like"/>
    <property type="match status" value="1"/>
</dbReference>
<dbReference type="InterPro" id="IPR036097">
    <property type="entry name" value="HisK_dim/P_sf"/>
</dbReference>
<dbReference type="Gene3D" id="3.30.565.10">
    <property type="entry name" value="Histidine kinase-like ATPase, C-terminal domain"/>
    <property type="match status" value="1"/>
</dbReference>
<evidence type="ECO:0000256" key="3">
    <source>
        <dbReference type="ARBA" id="ARBA00012438"/>
    </source>
</evidence>
<keyword evidence="11" id="KW-0547">Nucleotide-binding</keyword>
<dbReference type="InterPro" id="IPR003594">
    <property type="entry name" value="HATPase_dom"/>
</dbReference>
<dbReference type="eggNOG" id="COG2205">
    <property type="taxonomic scope" value="Bacteria"/>
</dbReference>
<dbReference type="FunFam" id="3.30.565.10:FF:000006">
    <property type="entry name" value="Sensor histidine kinase WalK"/>
    <property type="match status" value="1"/>
</dbReference>
<keyword evidence="8" id="KW-0472">Membrane</keyword>
<dbReference type="Proteomes" id="UP000019151">
    <property type="component" value="Chromosome"/>
</dbReference>
<feature type="domain" description="HAMP" evidence="10">
    <location>
        <begin position="312"/>
        <end position="364"/>
    </location>
</feature>
<keyword evidence="8" id="KW-1133">Transmembrane helix</keyword>
<evidence type="ECO:0000256" key="7">
    <source>
        <dbReference type="ARBA" id="ARBA00023012"/>
    </source>
</evidence>
<dbReference type="RefSeq" id="WP_236646308.1">
    <property type="nucleotide sequence ID" value="NZ_CP007128.1"/>
</dbReference>
<dbReference type="Gene3D" id="1.10.287.130">
    <property type="match status" value="1"/>
</dbReference>
<dbReference type="InterPro" id="IPR004358">
    <property type="entry name" value="Sig_transdc_His_kin-like_C"/>
</dbReference>
<dbReference type="InterPro" id="IPR003660">
    <property type="entry name" value="HAMP_dom"/>
</dbReference>
<dbReference type="GO" id="GO:0005524">
    <property type="term" value="F:ATP binding"/>
    <property type="evidence" value="ECO:0007669"/>
    <property type="project" value="UniProtKB-KW"/>
</dbReference>
<dbReference type="InterPro" id="IPR050736">
    <property type="entry name" value="Sensor_HK_Regulatory"/>
</dbReference>
<accession>W0RIP4</accession>
<dbReference type="Pfam" id="PF00512">
    <property type="entry name" value="HisKA"/>
    <property type="match status" value="1"/>
</dbReference>
<dbReference type="EC" id="2.7.13.3" evidence="3"/>
<keyword evidence="12" id="KW-1185">Reference proteome</keyword>
<name>W0RIP4_9BACT</name>
<evidence type="ECO:0000313" key="12">
    <source>
        <dbReference type="Proteomes" id="UP000019151"/>
    </source>
</evidence>
<dbReference type="SMART" id="SM00387">
    <property type="entry name" value="HATPase_c"/>
    <property type="match status" value="1"/>
</dbReference>
<evidence type="ECO:0000256" key="2">
    <source>
        <dbReference type="ARBA" id="ARBA00004370"/>
    </source>
</evidence>
<dbReference type="CDD" id="cd06225">
    <property type="entry name" value="HAMP"/>
    <property type="match status" value="1"/>
</dbReference>
<gene>
    <name evidence="11" type="ORF">J421_1731</name>
</gene>
<dbReference type="PANTHER" id="PTHR43711:SF1">
    <property type="entry name" value="HISTIDINE KINASE 1"/>
    <property type="match status" value="1"/>
</dbReference>
<feature type="domain" description="Histidine kinase" evidence="9">
    <location>
        <begin position="407"/>
        <end position="627"/>
    </location>
</feature>
<dbReference type="SMART" id="SM00304">
    <property type="entry name" value="HAMP"/>
    <property type="match status" value="1"/>
</dbReference>
<keyword evidence="7" id="KW-0902">Two-component regulatory system</keyword>
<dbReference type="AlphaFoldDB" id="W0RIP4"/>
<dbReference type="InterPro" id="IPR036890">
    <property type="entry name" value="HATPase_C_sf"/>
</dbReference>
<dbReference type="GO" id="GO:0000155">
    <property type="term" value="F:phosphorelay sensor kinase activity"/>
    <property type="evidence" value="ECO:0007669"/>
    <property type="project" value="InterPro"/>
</dbReference>
<comment type="catalytic activity">
    <reaction evidence="1">
        <text>ATP + protein L-histidine = ADP + protein N-phospho-L-histidine.</text>
        <dbReference type="EC" id="2.7.13.3"/>
    </reaction>
</comment>
<dbReference type="InParanoid" id="W0RIP4"/>
<protein>
    <recommendedName>
        <fullName evidence="3">histidine kinase</fullName>
        <ecNumber evidence="3">2.7.13.3</ecNumber>
    </recommendedName>
</protein>
<dbReference type="InterPro" id="IPR003661">
    <property type="entry name" value="HisK_dim/P_dom"/>
</dbReference>
<dbReference type="PROSITE" id="PS50109">
    <property type="entry name" value="HIS_KIN"/>
    <property type="match status" value="1"/>
</dbReference>
<dbReference type="EMBL" id="CP007128">
    <property type="protein sequence ID" value="AHG89268.1"/>
    <property type="molecule type" value="Genomic_DNA"/>
</dbReference>
<dbReference type="Gene3D" id="6.10.340.10">
    <property type="match status" value="1"/>
</dbReference>
<dbReference type="PRINTS" id="PR00344">
    <property type="entry name" value="BCTRLSENSOR"/>
</dbReference>
<evidence type="ECO:0000256" key="5">
    <source>
        <dbReference type="ARBA" id="ARBA00022679"/>
    </source>
</evidence>
<dbReference type="STRING" id="861299.J421_1731"/>
<dbReference type="Pfam" id="PF00672">
    <property type="entry name" value="HAMP"/>
    <property type="match status" value="1"/>
</dbReference>
<dbReference type="PANTHER" id="PTHR43711">
    <property type="entry name" value="TWO-COMPONENT HISTIDINE KINASE"/>
    <property type="match status" value="1"/>
</dbReference>
<evidence type="ECO:0000256" key="4">
    <source>
        <dbReference type="ARBA" id="ARBA00022553"/>
    </source>
</evidence>
<evidence type="ECO:0000259" key="9">
    <source>
        <dbReference type="PROSITE" id="PS50109"/>
    </source>
</evidence>
<keyword evidence="11" id="KW-0067">ATP-binding</keyword>
<dbReference type="SUPFAM" id="SSF55874">
    <property type="entry name" value="ATPase domain of HSP90 chaperone/DNA topoisomerase II/histidine kinase"/>
    <property type="match status" value="1"/>
</dbReference>
<dbReference type="InterPro" id="IPR005467">
    <property type="entry name" value="His_kinase_dom"/>
</dbReference>
<dbReference type="FunCoup" id="W0RIP4">
    <property type="interactions" value="86"/>
</dbReference>
<keyword evidence="6" id="KW-0418">Kinase</keyword>
<keyword evidence="5" id="KW-0808">Transferase</keyword>
<evidence type="ECO:0000256" key="8">
    <source>
        <dbReference type="SAM" id="Phobius"/>
    </source>
</evidence>
<dbReference type="Pfam" id="PF02518">
    <property type="entry name" value="HATPase_c"/>
    <property type="match status" value="1"/>
</dbReference>
<dbReference type="CDD" id="cd16922">
    <property type="entry name" value="HATPase_EvgS-ArcB-TorS-like"/>
    <property type="match status" value="1"/>
</dbReference>
<evidence type="ECO:0000259" key="10">
    <source>
        <dbReference type="PROSITE" id="PS50885"/>
    </source>
</evidence>
<dbReference type="PROSITE" id="PS50885">
    <property type="entry name" value="HAMP"/>
    <property type="match status" value="1"/>
</dbReference>
<dbReference type="CDD" id="cd00082">
    <property type="entry name" value="HisKA"/>
    <property type="match status" value="1"/>
</dbReference>
<sequence length="640" mass="67625">MSGVLALVLAAALGVTYATLARSATSVAAERLRRASREIATVAETSIRLGRARYRDVAADSAVRRALRERAVRPTATDTAGADSEVLAALQRLVSPADSGMPVELWTAHGQRVAFVGTDLRAMVRQRAVEGDFVDSADARAIPVPHEGLDAVLGKTVRRDSLLLGALYASHGRVHYWVVAPVLEKGVPLGYLVQQRRIAAAGRINQTIRELAGDSVTAYYRNRDGGFWSTLAGDPATAPRRESTARGVALTRPDVGPVLTAEAGVTATPLVIVFELAQRRVLARPRAIVLTLAGVSLALLALGAVITWGISRRITRPIASLTAAAESLARGDYEARARASGDDEIARLATSFNHMAEEISAMRAALERESAEASAANVALARSNTELLTAREVAETASRAKSAFLATMSHELRTPLNAIGGYAELMELGIHGPVTDDQRRDLDRIRVSQQHLLGLVSAILDLSRIERGDVSYQLAPVAIDAVLAGLDALVGPQASASGLVMEYVPCTTGLAAMADGEKLRQILLNLLSNAIRYTPAGGSVVIGARALDDARIEISVRDTGVGIPDEKQAQIFEPFVQLDRSLTNVREGVGLGLAISRDLARGMGGDLAVASRIGRGSCFTLTLPRATVDAPVLAPAMAGD</sequence>
<comment type="subcellular location">
    <subcellularLocation>
        <location evidence="2">Membrane</location>
    </subcellularLocation>
</comment>
<proteinExistence type="predicted"/>
<dbReference type="SMART" id="SM00388">
    <property type="entry name" value="HisKA"/>
    <property type="match status" value="1"/>
</dbReference>